<gene>
    <name evidence="2" type="ORF">TPSB3V08_LOCUS8615</name>
</gene>
<evidence type="ECO:0000256" key="1">
    <source>
        <dbReference type="SAM" id="MobiDB-lite"/>
    </source>
</evidence>
<proteinExistence type="predicted"/>
<protein>
    <submittedName>
        <fullName evidence="2">Uncharacterized protein</fullName>
    </submittedName>
</protein>
<dbReference type="EMBL" id="OD006284">
    <property type="protein sequence ID" value="CAD7412757.1"/>
    <property type="molecule type" value="Genomic_DNA"/>
</dbReference>
<reference evidence="2" key="1">
    <citation type="submission" date="2020-11" db="EMBL/GenBank/DDBJ databases">
        <authorList>
            <person name="Tran Van P."/>
        </authorList>
    </citation>
    <scope>NUCLEOTIDE SEQUENCE</scope>
</reference>
<name>A0A7R9DDR0_TIMPO</name>
<sequence length="216" mass="23839">MKNLEVTGVSRSGRVRKKSSKLMDFESPDEIDNRYKRKGELPLPVSSGQPQQGTPQRGRKPLPLLGSYLDQPHQINIKMESQTGLSDSEDQADDYGVKMEPGSSESDSELGMLPGGDDDSSMDSLGSEDDDDMDDDGMMMDDQGGSRDIPDNTPSQAQSLYMMEKSSKKKLIIKDGKIIGRMKAQRKDKGWGGTQFYEAVSDTPPPTRPEINLAKF</sequence>
<organism evidence="2">
    <name type="scientific">Timema poppense</name>
    <name type="common">Walking stick</name>
    <dbReference type="NCBI Taxonomy" id="170557"/>
    <lineage>
        <taxon>Eukaryota</taxon>
        <taxon>Metazoa</taxon>
        <taxon>Ecdysozoa</taxon>
        <taxon>Arthropoda</taxon>
        <taxon>Hexapoda</taxon>
        <taxon>Insecta</taxon>
        <taxon>Pterygota</taxon>
        <taxon>Neoptera</taxon>
        <taxon>Polyneoptera</taxon>
        <taxon>Phasmatodea</taxon>
        <taxon>Timematodea</taxon>
        <taxon>Timematoidea</taxon>
        <taxon>Timematidae</taxon>
        <taxon>Timema</taxon>
    </lineage>
</organism>
<dbReference type="AlphaFoldDB" id="A0A7R9DDR0"/>
<evidence type="ECO:0000313" key="2">
    <source>
        <dbReference type="EMBL" id="CAD7412757.1"/>
    </source>
</evidence>
<feature type="compositionally biased region" description="Basic and acidic residues" evidence="1">
    <location>
        <begin position="31"/>
        <end position="40"/>
    </location>
</feature>
<accession>A0A7R9DDR0</accession>
<feature type="region of interest" description="Disordered" evidence="1">
    <location>
        <begin position="195"/>
        <end position="216"/>
    </location>
</feature>
<feature type="region of interest" description="Disordered" evidence="1">
    <location>
        <begin position="1"/>
        <end position="155"/>
    </location>
</feature>
<feature type="compositionally biased region" description="Acidic residues" evidence="1">
    <location>
        <begin position="116"/>
        <end position="139"/>
    </location>
</feature>